<evidence type="ECO:0000313" key="4">
    <source>
        <dbReference type="Proteomes" id="UP001484239"/>
    </source>
</evidence>
<evidence type="ECO:0000313" key="3">
    <source>
        <dbReference type="EMBL" id="MEK9499519.1"/>
    </source>
</evidence>
<dbReference type="Gene3D" id="2.60.40.10">
    <property type="entry name" value="Immunoglobulins"/>
    <property type="match status" value="1"/>
</dbReference>
<dbReference type="RefSeq" id="WP_405276288.1">
    <property type="nucleotide sequence ID" value="NZ_JBBHLI010000001.1"/>
</dbReference>
<keyword evidence="4" id="KW-1185">Reference proteome</keyword>
<dbReference type="InterPro" id="IPR013783">
    <property type="entry name" value="Ig-like_fold"/>
</dbReference>
<feature type="chain" id="PRO_5045806198" evidence="1">
    <location>
        <begin position="19"/>
        <end position="708"/>
    </location>
</feature>
<evidence type="ECO:0000256" key="1">
    <source>
        <dbReference type="SAM" id="SignalP"/>
    </source>
</evidence>
<dbReference type="InterPro" id="IPR003343">
    <property type="entry name" value="Big_2"/>
</dbReference>
<evidence type="ECO:0000259" key="2">
    <source>
        <dbReference type="SMART" id="SM00635"/>
    </source>
</evidence>
<dbReference type="InterPro" id="IPR014756">
    <property type="entry name" value="Ig_E-set"/>
</dbReference>
<accession>A0ABU9E639</accession>
<gene>
    <name evidence="3" type="ORF">WI372_00815</name>
</gene>
<dbReference type="SMART" id="SM00635">
    <property type="entry name" value="BID_2"/>
    <property type="match status" value="1"/>
</dbReference>
<proteinExistence type="predicted"/>
<dbReference type="InterPro" id="IPR008964">
    <property type="entry name" value="Invasin/intimin_cell_adhesion"/>
</dbReference>
<dbReference type="EMBL" id="JBBHLI010000001">
    <property type="protein sequence ID" value="MEK9499519.1"/>
    <property type="molecule type" value="Genomic_DNA"/>
</dbReference>
<protein>
    <submittedName>
        <fullName evidence="3">Ig-like domain-containing protein</fullName>
    </submittedName>
</protein>
<dbReference type="Pfam" id="PF02368">
    <property type="entry name" value="Big_2"/>
    <property type="match status" value="1"/>
</dbReference>
<dbReference type="Proteomes" id="UP001484239">
    <property type="component" value="Unassembled WGS sequence"/>
</dbReference>
<comment type="caution">
    <text evidence="3">The sequence shown here is derived from an EMBL/GenBank/DDBJ whole genome shotgun (WGS) entry which is preliminary data.</text>
</comment>
<dbReference type="SUPFAM" id="SSF81296">
    <property type="entry name" value="E set domains"/>
    <property type="match status" value="1"/>
</dbReference>
<dbReference type="SUPFAM" id="SSF49373">
    <property type="entry name" value="Invasin/intimin cell-adhesion fragments"/>
    <property type="match status" value="1"/>
</dbReference>
<keyword evidence="1" id="KW-0732">Signal</keyword>
<reference evidence="3 4" key="1">
    <citation type="submission" date="2024-02" db="EMBL/GenBank/DDBJ databases">
        <title>A novel Gemmatimonadota bacterium.</title>
        <authorList>
            <person name="Du Z.-J."/>
            <person name="Ye Y.-Q."/>
        </authorList>
    </citation>
    <scope>NUCLEOTIDE SEQUENCE [LARGE SCALE GENOMIC DNA]</scope>
    <source>
        <strain evidence="3 4">DH-20</strain>
    </source>
</reference>
<feature type="domain" description="BIG2" evidence="2">
    <location>
        <begin position="122"/>
        <end position="201"/>
    </location>
</feature>
<feature type="signal peptide" evidence="1">
    <location>
        <begin position="1"/>
        <end position="18"/>
    </location>
</feature>
<organism evidence="3 4">
    <name type="scientific">Gaopeijia maritima</name>
    <dbReference type="NCBI Taxonomy" id="3119007"/>
    <lineage>
        <taxon>Bacteria</taxon>
        <taxon>Pseudomonadati</taxon>
        <taxon>Gemmatimonadota</taxon>
        <taxon>Longimicrobiia</taxon>
        <taxon>Gaopeijiales</taxon>
        <taxon>Gaopeijiaceae</taxon>
        <taxon>Gaopeijia</taxon>
    </lineage>
</organism>
<dbReference type="PROSITE" id="PS51257">
    <property type="entry name" value="PROKAR_LIPOPROTEIN"/>
    <property type="match status" value="1"/>
</dbReference>
<sequence>MRSSPRLLTLSVALLAAAACSDSGSGTENNPAPSVSALNPASVEVGSPGITLSVDGGGFTEESAVLWGGASRATTFVSSSRLQIALAAADLDEAGTVDVTVRTPAPGGGTSAARTFTIEAPPVAAIDLTPGAATLVPGQTATLTAVLRSADGAELTDRTPSWSSSESSVASVSSGVVTGVAPGSAMVTASSEGVTAQAAIEVVAGGMALPEGSTISAGAVTLIVPAGAVSTARALTVTPDGSPPGNATIVDGTAVVLGPDGTTFDQPVTVDLGYDPADVPAGVAAGDLFVARWDGSAWQPLADAAIDSVANRVSGTTTAFSPFAVLASPPEWRRVTGHPGEGWSEHWGDWTVAAGRLWVVENDEISDALPRIHWTDDGVVWQSQDPEALGFPDLNIGYDGFYGNNLLATGTDEEVVIATSFTYPANGPVTGSLTRREIWVVRGTPGNWTVQSPANAPGLEEDQIPDDGQYRFSVSAFNGGRASWDDRVVLLPRSIWWHPFNTTDQSFLSLTSDDSNLWQMSAPRGYPWSVNGYQWMSDAAGTPWGFYAVGHIQWETEVWYSADGHLWDVVADPVDAFGGSREVGAQVWSGTSVYGPRGLLMARVRDTPSEQVVAWRTEDGQSWTEAVVDDEVFGDIRGFMAGDRYVLTAHLTNRLDSRFRPVWVSSDGDSWVRLPQGPDFDKIIGWGDRLWGFRSGEVWEFDLSRLGN</sequence>
<dbReference type="Gene3D" id="2.60.40.1080">
    <property type="match status" value="1"/>
</dbReference>
<name>A0ABU9E639_9BACT</name>